<feature type="coiled-coil region" evidence="11">
    <location>
        <begin position="109"/>
        <end position="143"/>
    </location>
</feature>
<evidence type="ECO:0000256" key="4">
    <source>
        <dbReference type="ARBA" id="ARBA00022553"/>
    </source>
</evidence>
<dbReference type="AlphaFoldDB" id="A0A099I327"/>
<evidence type="ECO:0000256" key="10">
    <source>
        <dbReference type="PROSITE-ProRule" id="PRU00169"/>
    </source>
</evidence>
<keyword evidence="8" id="KW-0804">Transcription</keyword>
<evidence type="ECO:0000256" key="1">
    <source>
        <dbReference type="ARBA" id="ARBA00004496"/>
    </source>
</evidence>
<dbReference type="InterPro" id="IPR020449">
    <property type="entry name" value="Tscrpt_reg_AraC-type_HTH"/>
</dbReference>
<feature type="domain" description="Response regulatory" evidence="13">
    <location>
        <begin position="3"/>
        <end position="120"/>
    </location>
</feature>
<keyword evidence="5" id="KW-0902">Two-component regulatory system</keyword>
<comment type="function">
    <text evidence="9">May play the central regulatory role in sporulation. It may be an element of the effector pathway responsible for the activation of sporulation genes in response to nutritional stress. Spo0A may act in concert with spo0H (a sigma factor) to control the expression of some genes that are critical to the sporulation process.</text>
</comment>
<dbReference type="CDD" id="cd17536">
    <property type="entry name" value="REC_YesN-like"/>
    <property type="match status" value="1"/>
</dbReference>
<evidence type="ECO:0000313" key="17">
    <source>
        <dbReference type="Proteomes" id="UP000030008"/>
    </source>
</evidence>
<evidence type="ECO:0000256" key="7">
    <source>
        <dbReference type="ARBA" id="ARBA00023125"/>
    </source>
</evidence>
<dbReference type="InterPro" id="IPR001789">
    <property type="entry name" value="Sig_transdc_resp-reg_receiver"/>
</dbReference>
<gene>
    <name evidence="14" type="ORF">CIAN88_16820</name>
    <name evidence="16" type="ORF">GT664_14405</name>
    <name evidence="15" type="ORF">MKC95_19005</name>
</gene>
<dbReference type="PROSITE" id="PS50110">
    <property type="entry name" value="RESPONSE_REGULATORY"/>
    <property type="match status" value="1"/>
</dbReference>
<accession>A0A099I327</accession>
<comment type="subcellular location">
    <subcellularLocation>
        <location evidence="1">Cytoplasm</location>
    </subcellularLocation>
</comment>
<dbReference type="GO" id="GO:0003700">
    <property type="term" value="F:DNA-binding transcription factor activity"/>
    <property type="evidence" value="ECO:0007669"/>
    <property type="project" value="InterPro"/>
</dbReference>
<dbReference type="PANTHER" id="PTHR42713">
    <property type="entry name" value="HISTIDINE KINASE-RELATED"/>
    <property type="match status" value="1"/>
</dbReference>
<keyword evidence="11" id="KW-0175">Coiled coil</keyword>
<evidence type="ECO:0000259" key="12">
    <source>
        <dbReference type="PROSITE" id="PS01124"/>
    </source>
</evidence>
<dbReference type="Pfam" id="PF12833">
    <property type="entry name" value="HTH_18"/>
    <property type="match status" value="1"/>
</dbReference>
<organism evidence="14 17">
    <name type="scientific">Clostridium innocuum</name>
    <dbReference type="NCBI Taxonomy" id="1522"/>
    <lineage>
        <taxon>Bacteria</taxon>
        <taxon>Bacillati</taxon>
        <taxon>Bacillota</taxon>
        <taxon>Clostridia</taxon>
        <taxon>Eubacteriales</taxon>
        <taxon>Clostridiaceae</taxon>
        <taxon>Clostridium</taxon>
    </lineage>
</organism>
<sequence length="504" mass="59093">MYKIMIIEDEQIERETLYKIIQEGFPECQELYAAKNGKEALTLFEEHHPDIILADINIPGINGLEVIRRIRQTAGEVEFLILSSYNYFEYAQEAIRLGVEDFILKPYTIDHLKDALRKTMEQLQQKQNEKKHQSDLLEKIERITPVVENECLFAILSNEDELVLRKNLRLLSPRICSGFCFIIRSSHYDQTYMEKVSAGFIQLGFRCLKELFHELQIFYILAERAIPQEDLQHLESYITALQSDSLEFGIGPIVNDIALFHHSFQIARDRIGIQEPICSQLLQDSSDDCRVDIDLDKIVARFVSIFQKMDEEGLKRAVHQLCLTLIPHERRQIVQEVADLFERLRDTLQKEYADIDLQRIEIAPLQISTNIHQEVPLYLHMQMHRLYDPIVEERFRNTNQLVRQAVRYIDANYRKQITLSDMADALQVSPFYLSKLLNNSLHKTFTELVSERRVEASKELLKSGKRIKEIAYEVGFQGQNYFTKIFKKYTGVTPKMYKNSFDDK</sequence>
<dbReference type="PANTHER" id="PTHR42713:SF3">
    <property type="entry name" value="TRANSCRIPTIONAL REGULATORY PROTEIN HPTR"/>
    <property type="match status" value="1"/>
</dbReference>
<name>A0A099I327_CLOIN</name>
<keyword evidence="3" id="KW-0963">Cytoplasm</keyword>
<keyword evidence="7" id="KW-0238">DNA-binding</keyword>
<dbReference type="PRINTS" id="PR00032">
    <property type="entry name" value="HTHARAC"/>
</dbReference>
<keyword evidence="6" id="KW-0805">Transcription regulation</keyword>
<dbReference type="SMART" id="SM00448">
    <property type="entry name" value="REC"/>
    <property type="match status" value="1"/>
</dbReference>
<reference evidence="15" key="3">
    <citation type="journal article" date="2022" name="Clin. Infect. Dis.">
        <title>Association between Clostridium innocuum and antibiotic-associated diarrhea in adults and children: A cross-sectional study and comparative genomics analysis.</title>
        <authorList>
            <person name="Cherny K.E."/>
            <person name="Muscat E.B."/>
            <person name="Balaji A."/>
            <person name="Mukherjee J."/>
            <person name="Ozer E.A."/>
            <person name="Angarone M.P."/>
            <person name="Hauser A.R."/>
            <person name="Sichel J.S."/>
            <person name="Amponsah E."/>
            <person name="Kociolek L.K."/>
        </authorList>
    </citation>
    <scope>NUCLEOTIDE SEQUENCE</scope>
    <source>
        <strain evidence="15">NU1-AC-029v</strain>
    </source>
</reference>
<dbReference type="PROSITE" id="PS01124">
    <property type="entry name" value="HTH_ARAC_FAMILY_2"/>
    <property type="match status" value="1"/>
</dbReference>
<evidence type="ECO:0000256" key="3">
    <source>
        <dbReference type="ARBA" id="ARBA00022490"/>
    </source>
</evidence>
<reference evidence="14 17" key="1">
    <citation type="submission" date="2014-08" db="EMBL/GenBank/DDBJ databases">
        <title>Clostridium innocuum, an unnegligible vancomycin-resistant pathogen causing extra-intestinal infections.</title>
        <authorList>
            <person name="Feng Y."/>
            <person name="Chiu C.-H."/>
        </authorList>
    </citation>
    <scope>NUCLEOTIDE SEQUENCE [LARGE SCALE GENOMIC DNA]</scope>
    <source>
        <strain evidence="14 17">AN88</strain>
    </source>
</reference>
<dbReference type="GO" id="GO:0000160">
    <property type="term" value="P:phosphorelay signal transduction system"/>
    <property type="evidence" value="ECO:0007669"/>
    <property type="project" value="UniProtKB-KW"/>
</dbReference>
<evidence type="ECO:0000256" key="2">
    <source>
        <dbReference type="ARBA" id="ARBA00018672"/>
    </source>
</evidence>
<protein>
    <recommendedName>
        <fullName evidence="2">Stage 0 sporulation protein A homolog</fullName>
    </recommendedName>
</protein>
<dbReference type="Proteomes" id="UP001203972">
    <property type="component" value="Unassembled WGS sequence"/>
</dbReference>
<evidence type="ECO:0000256" key="9">
    <source>
        <dbReference type="ARBA" id="ARBA00024867"/>
    </source>
</evidence>
<dbReference type="InterPro" id="IPR011006">
    <property type="entry name" value="CheY-like_superfamily"/>
</dbReference>
<dbReference type="InterPro" id="IPR018060">
    <property type="entry name" value="HTH_AraC"/>
</dbReference>
<proteinExistence type="predicted"/>
<evidence type="ECO:0000256" key="11">
    <source>
        <dbReference type="SAM" id="Coils"/>
    </source>
</evidence>
<feature type="modified residue" description="4-aspartylphosphate" evidence="10">
    <location>
        <position position="55"/>
    </location>
</feature>
<dbReference type="SUPFAM" id="SSF52172">
    <property type="entry name" value="CheY-like"/>
    <property type="match status" value="1"/>
</dbReference>
<evidence type="ECO:0000256" key="5">
    <source>
        <dbReference type="ARBA" id="ARBA00023012"/>
    </source>
</evidence>
<dbReference type="PROSITE" id="PS00041">
    <property type="entry name" value="HTH_ARAC_FAMILY_1"/>
    <property type="match status" value="1"/>
</dbReference>
<dbReference type="SUPFAM" id="SSF46689">
    <property type="entry name" value="Homeodomain-like"/>
    <property type="match status" value="1"/>
</dbReference>
<evidence type="ECO:0000256" key="8">
    <source>
        <dbReference type="ARBA" id="ARBA00023163"/>
    </source>
</evidence>
<evidence type="ECO:0000313" key="14">
    <source>
        <dbReference type="EMBL" id="KGJ52095.1"/>
    </source>
</evidence>
<evidence type="ECO:0000313" key="16">
    <source>
        <dbReference type="EMBL" id="MZH56905.1"/>
    </source>
</evidence>
<dbReference type="GO" id="GO:0005737">
    <property type="term" value="C:cytoplasm"/>
    <property type="evidence" value="ECO:0007669"/>
    <property type="project" value="UniProtKB-SubCell"/>
</dbReference>
<dbReference type="InterPro" id="IPR018062">
    <property type="entry name" value="HTH_AraC-typ_CS"/>
</dbReference>
<dbReference type="EMBL" id="JAKTMA010000042">
    <property type="protein sequence ID" value="MCR0234859.1"/>
    <property type="molecule type" value="Genomic_DNA"/>
</dbReference>
<dbReference type="Proteomes" id="UP000604383">
    <property type="component" value="Unassembled WGS sequence"/>
</dbReference>
<dbReference type="InterPro" id="IPR051552">
    <property type="entry name" value="HptR"/>
</dbReference>
<feature type="domain" description="HTH araC/xylS-type" evidence="12">
    <location>
        <begin position="403"/>
        <end position="500"/>
    </location>
</feature>
<dbReference type="Pfam" id="PF00072">
    <property type="entry name" value="Response_reg"/>
    <property type="match status" value="1"/>
</dbReference>
<keyword evidence="4 10" id="KW-0597">Phosphoprotein</keyword>
<dbReference type="Gene3D" id="1.10.10.60">
    <property type="entry name" value="Homeodomain-like"/>
    <property type="match status" value="2"/>
</dbReference>
<dbReference type="EMBL" id="JQIF01000084">
    <property type="protein sequence ID" value="KGJ52095.1"/>
    <property type="molecule type" value="Genomic_DNA"/>
</dbReference>
<dbReference type="SMART" id="SM00342">
    <property type="entry name" value="HTH_ARAC"/>
    <property type="match status" value="1"/>
</dbReference>
<evidence type="ECO:0000259" key="13">
    <source>
        <dbReference type="PROSITE" id="PS50110"/>
    </source>
</evidence>
<dbReference type="EMBL" id="WWTN01000026">
    <property type="protein sequence ID" value="MZH56905.1"/>
    <property type="molecule type" value="Genomic_DNA"/>
</dbReference>
<evidence type="ECO:0000256" key="6">
    <source>
        <dbReference type="ARBA" id="ARBA00023015"/>
    </source>
</evidence>
<dbReference type="GO" id="GO:0043565">
    <property type="term" value="F:sequence-specific DNA binding"/>
    <property type="evidence" value="ECO:0007669"/>
    <property type="project" value="InterPro"/>
</dbReference>
<dbReference type="Gene3D" id="3.40.50.2300">
    <property type="match status" value="1"/>
</dbReference>
<dbReference type="Proteomes" id="UP000030008">
    <property type="component" value="Unassembled WGS sequence"/>
</dbReference>
<dbReference type="InterPro" id="IPR009057">
    <property type="entry name" value="Homeodomain-like_sf"/>
</dbReference>
<dbReference type="RefSeq" id="WP_008819707.1">
    <property type="nucleotide sequence ID" value="NZ_AP025565.1"/>
</dbReference>
<comment type="caution">
    <text evidence="14">The sequence shown here is derived from an EMBL/GenBank/DDBJ whole genome shotgun (WGS) entry which is preliminary data.</text>
</comment>
<reference evidence="16" key="2">
    <citation type="journal article" date="2019" name="Nat. Med.">
        <title>A library of human gut bacterial isolates paired with longitudinal multiomics data enables mechanistic microbiome research.</title>
        <authorList>
            <person name="Poyet M."/>
            <person name="Groussin M."/>
            <person name="Gibbons S.M."/>
            <person name="Avila-Pacheco J."/>
            <person name="Jiang X."/>
            <person name="Kearney S.M."/>
            <person name="Perrotta A.R."/>
            <person name="Berdy B."/>
            <person name="Zhao S."/>
            <person name="Lieberman T.D."/>
            <person name="Swanson P.K."/>
            <person name="Smith M."/>
            <person name="Roesemann S."/>
            <person name="Alexander J.E."/>
            <person name="Rich S.A."/>
            <person name="Livny J."/>
            <person name="Vlamakis H."/>
            <person name="Clish C."/>
            <person name="Bullock K."/>
            <person name="Deik A."/>
            <person name="Scott J."/>
            <person name="Pierce K.A."/>
            <person name="Xavier R.J."/>
            <person name="Alm E.J."/>
        </authorList>
    </citation>
    <scope>NUCLEOTIDE SEQUENCE</scope>
    <source>
        <strain evidence="16">BIOML-A12</strain>
    </source>
</reference>
<evidence type="ECO:0000313" key="15">
    <source>
        <dbReference type="EMBL" id="MCR0234859.1"/>
    </source>
</evidence>